<feature type="region of interest" description="Disordered" evidence="1">
    <location>
        <begin position="406"/>
        <end position="430"/>
    </location>
</feature>
<reference evidence="2 3" key="1">
    <citation type="submission" date="2021-01" db="EMBL/GenBank/DDBJ databases">
        <title>Whole genome shotgun sequence of Microbispora amethystogenes NBRC 101907.</title>
        <authorList>
            <person name="Komaki H."/>
            <person name="Tamura T."/>
        </authorList>
    </citation>
    <scope>NUCLEOTIDE SEQUENCE [LARGE SCALE GENOMIC DNA]</scope>
    <source>
        <strain evidence="2 3">NBRC 101907</strain>
    </source>
</reference>
<sequence length="447" mass="49303">MVSVSTAELSSWLRKPDLMKFPYAAVVREYHHVGKHFVPPELLRMLAEARTLLPSLHGPWPHVHTLASFLDTALDKPDQRYDYPTYLALSLLQLPGPDDPLEQALFARPRCDRLIAQLVADALAFELAARDGRTTLLPRMRPDAALVGKRYRHGLRVLRPVLGRMALDSGLTEVGPADQARQACAAVRGDMSFAERRAMKLSILPVDTIHDEYLFLRVLQAFETTFALLSTHLRGAIAALRQGEVDRAVYFLDGSRAALEESGPLFSMLATMQVEAFRTFRQFTEGASAIQSRNYKLVESLCSMPDPGRIDSQAYFSVPDVRMRVLAGQETLDEACAALLGSGVPEPDRVRLGAAMESFARTLARWRQTHYRLAVRMLGEASGTGYTQGTPYLAAVRDLPVFRTTLQNGAPANGNGAHPHSVHTNGNGLHADGEAVLEADKETRRAP</sequence>
<dbReference type="SUPFAM" id="SSF140959">
    <property type="entry name" value="Indolic compounds 2,3-dioxygenase-like"/>
    <property type="match status" value="1"/>
</dbReference>
<evidence type="ECO:0000256" key="1">
    <source>
        <dbReference type="SAM" id="MobiDB-lite"/>
    </source>
</evidence>
<dbReference type="InterPro" id="IPR037217">
    <property type="entry name" value="Trp/Indoleamine_2_3_dOase-like"/>
</dbReference>
<evidence type="ECO:0008006" key="4">
    <source>
        <dbReference type="Google" id="ProtNLM"/>
    </source>
</evidence>
<evidence type="ECO:0000313" key="3">
    <source>
        <dbReference type="Proteomes" id="UP000651728"/>
    </source>
</evidence>
<evidence type="ECO:0000313" key="2">
    <source>
        <dbReference type="EMBL" id="GIH36602.1"/>
    </source>
</evidence>
<proteinExistence type="predicted"/>
<accession>A0ABQ4FPA5</accession>
<dbReference type="Proteomes" id="UP000651728">
    <property type="component" value="Unassembled WGS sequence"/>
</dbReference>
<dbReference type="InterPro" id="IPR004981">
    <property type="entry name" value="Trp_2_3_dOase"/>
</dbReference>
<protein>
    <recommendedName>
        <fullName evidence="4">Tryptophan 2,3-dioxygenase</fullName>
    </recommendedName>
</protein>
<dbReference type="EMBL" id="BOOB01000064">
    <property type="protein sequence ID" value="GIH36602.1"/>
    <property type="molecule type" value="Genomic_DNA"/>
</dbReference>
<gene>
    <name evidence="2" type="ORF">Mam01_67660</name>
</gene>
<dbReference type="PANTHER" id="PTHR10138">
    <property type="entry name" value="TRYPTOPHAN 2,3-DIOXYGENASE"/>
    <property type="match status" value="1"/>
</dbReference>
<name>A0ABQ4FPA5_9ACTN</name>
<organism evidence="2 3">
    <name type="scientific">Microbispora amethystogenes</name>
    <dbReference type="NCBI Taxonomy" id="1427754"/>
    <lineage>
        <taxon>Bacteria</taxon>
        <taxon>Bacillati</taxon>
        <taxon>Actinomycetota</taxon>
        <taxon>Actinomycetes</taxon>
        <taxon>Streptosporangiales</taxon>
        <taxon>Streptosporangiaceae</taxon>
        <taxon>Microbispora</taxon>
    </lineage>
</organism>
<keyword evidence="3" id="KW-1185">Reference proteome</keyword>
<dbReference type="PANTHER" id="PTHR10138:SF0">
    <property type="entry name" value="TRYPTOPHAN 2,3-DIOXYGENASE"/>
    <property type="match status" value="1"/>
</dbReference>
<comment type="caution">
    <text evidence="2">The sequence shown here is derived from an EMBL/GenBank/DDBJ whole genome shotgun (WGS) entry which is preliminary data.</text>
</comment>
<dbReference type="Gene3D" id="1.20.58.480">
    <property type="match status" value="1"/>
</dbReference>